<evidence type="ECO:0000313" key="3">
    <source>
        <dbReference type="Proteomes" id="UP000541583"/>
    </source>
</evidence>
<dbReference type="RefSeq" id="WP_217696195.1">
    <property type="nucleotide sequence ID" value="NZ_FTMG01000001.1"/>
</dbReference>
<name>A0ABR6PCK7_9SPHI</name>
<dbReference type="PRINTS" id="PR00420">
    <property type="entry name" value="RNGMNOXGNASE"/>
</dbReference>
<proteinExistence type="predicted"/>
<evidence type="ECO:0000259" key="1">
    <source>
        <dbReference type="Pfam" id="PF01494"/>
    </source>
</evidence>
<evidence type="ECO:0000313" key="2">
    <source>
        <dbReference type="EMBL" id="MBB6107492.1"/>
    </source>
</evidence>
<dbReference type="Proteomes" id="UP000541583">
    <property type="component" value="Unassembled WGS sequence"/>
</dbReference>
<feature type="domain" description="FAD-binding" evidence="1">
    <location>
        <begin position="11"/>
        <end position="346"/>
    </location>
</feature>
<dbReference type="InterPro" id="IPR002938">
    <property type="entry name" value="FAD-bd"/>
</dbReference>
<dbReference type="PANTHER" id="PTHR46865:SF2">
    <property type="entry name" value="MONOOXYGENASE"/>
    <property type="match status" value="1"/>
</dbReference>
<accession>A0ABR6PCK7</accession>
<dbReference type="EMBL" id="JACHCB010000001">
    <property type="protein sequence ID" value="MBB6107492.1"/>
    <property type="molecule type" value="Genomic_DNA"/>
</dbReference>
<reference evidence="2 3" key="1">
    <citation type="submission" date="2020-08" db="EMBL/GenBank/DDBJ databases">
        <title>Genomic Encyclopedia of Type Strains, Phase IV (KMG-V): Genome sequencing to study the core and pangenomes of soil and plant-associated prokaryotes.</title>
        <authorList>
            <person name="Whitman W."/>
        </authorList>
    </citation>
    <scope>NUCLEOTIDE SEQUENCE [LARGE SCALE GENOMIC DNA]</scope>
    <source>
        <strain evidence="2 3">ANJLi2</strain>
    </source>
</reference>
<dbReference type="Gene3D" id="3.50.50.60">
    <property type="entry name" value="FAD/NAD(P)-binding domain"/>
    <property type="match status" value="1"/>
</dbReference>
<dbReference type="Pfam" id="PF01494">
    <property type="entry name" value="FAD_binding_3"/>
    <property type="match status" value="1"/>
</dbReference>
<dbReference type="SUPFAM" id="SSF51905">
    <property type="entry name" value="FAD/NAD(P)-binding domain"/>
    <property type="match status" value="1"/>
</dbReference>
<sequence>MMNNDLNNRNILISGASIAGPALAYWLNQYGFNVTVVEKAPELRKGGYRIDLRGVATDVAQRMGILNQVKELNTAMRGSSMINADGKRYADLNDPNIFGMRQDGDVEIMRGELSGILYAETKDQTEYIFDNSVTTLTQTNECVTVTFKNGEQREFDLVVAADGLRSNVRGLAFDQEKISVNHLGYFVSVFTIPNYFNLDHWELNYPAVDKIVNIYSTGKNREAKVLLMFAATTIEYDHRDVAQQKQIVIDHFKDGGPVISKILDAIHDTTDFYFDAISQVKAENLSNGRIVLLGDAGYCPSPASGQGSSLAFVGAYILAGELAASYGNHQAAFANYESQMRWFVKANQQLGVTVLKDMVPKSKKQLWLQTTMLRLMLKLPGKEKILKNFLKEMQRSVDEAANAIELKNYDHHKLQTINSDQV</sequence>
<dbReference type="PANTHER" id="PTHR46865">
    <property type="entry name" value="OXIDOREDUCTASE-RELATED"/>
    <property type="match status" value="1"/>
</dbReference>
<dbReference type="InterPro" id="IPR051704">
    <property type="entry name" value="FAD_aromatic-hydroxylase"/>
</dbReference>
<dbReference type="InterPro" id="IPR036188">
    <property type="entry name" value="FAD/NAD-bd_sf"/>
</dbReference>
<gene>
    <name evidence="2" type="ORF">HDF23_000222</name>
</gene>
<keyword evidence="3" id="KW-1185">Reference proteome</keyword>
<comment type="caution">
    <text evidence="2">The sequence shown here is derived from an EMBL/GenBank/DDBJ whole genome shotgun (WGS) entry which is preliminary data.</text>
</comment>
<dbReference type="Gene3D" id="3.30.9.10">
    <property type="entry name" value="D-Amino Acid Oxidase, subunit A, domain 2"/>
    <property type="match status" value="1"/>
</dbReference>
<organism evidence="2 3">
    <name type="scientific">Mucilaginibacter lappiensis</name>
    <dbReference type="NCBI Taxonomy" id="354630"/>
    <lineage>
        <taxon>Bacteria</taxon>
        <taxon>Pseudomonadati</taxon>
        <taxon>Bacteroidota</taxon>
        <taxon>Sphingobacteriia</taxon>
        <taxon>Sphingobacteriales</taxon>
        <taxon>Sphingobacteriaceae</taxon>
        <taxon>Mucilaginibacter</taxon>
    </lineage>
</organism>
<protein>
    <submittedName>
        <fullName evidence="2">2-polyprenyl-6-methoxyphenol hydroxylase-like FAD-dependent oxidoreductase</fullName>
    </submittedName>
</protein>